<feature type="domain" description="Acyl-CoA dehydrogenase/oxidase N-terminal" evidence="4">
    <location>
        <begin position="18"/>
        <end position="84"/>
    </location>
</feature>
<name>A0A4R5QD74_9PROT</name>
<reference evidence="6 7" key="1">
    <citation type="journal article" date="2016" name="J. Microbiol.">
        <title>Dankookia rubra gen. nov., sp. nov., an alphaproteobacterium isolated from sediment of a shallow stream.</title>
        <authorList>
            <person name="Kim W.H."/>
            <person name="Kim D.H."/>
            <person name="Kang K."/>
            <person name="Ahn T.Y."/>
        </authorList>
    </citation>
    <scope>NUCLEOTIDE SEQUENCE [LARGE SCALE GENOMIC DNA]</scope>
    <source>
        <strain evidence="6 7">JCM30602</strain>
    </source>
</reference>
<evidence type="ECO:0000313" key="7">
    <source>
        <dbReference type="Proteomes" id="UP000295096"/>
    </source>
</evidence>
<dbReference type="InterPro" id="IPR006091">
    <property type="entry name" value="Acyl-CoA_Oxase/DH_mid-dom"/>
</dbReference>
<dbReference type="RefSeq" id="WP_133290478.1">
    <property type="nucleotide sequence ID" value="NZ_SMSJ01000032.1"/>
</dbReference>
<evidence type="ECO:0000259" key="4">
    <source>
        <dbReference type="Pfam" id="PF02771"/>
    </source>
</evidence>
<proteinExistence type="predicted"/>
<gene>
    <name evidence="6" type="ORF">E2C06_20520</name>
</gene>
<dbReference type="PANTHER" id="PTHR43831">
    <property type="entry name" value="ISOBUTYRYL-COA DEHYDROGENASE"/>
    <property type="match status" value="1"/>
</dbReference>
<dbReference type="Pfam" id="PF02770">
    <property type="entry name" value="Acyl-CoA_dh_M"/>
    <property type="match status" value="1"/>
</dbReference>
<evidence type="ECO:0000259" key="5">
    <source>
        <dbReference type="Pfam" id="PF08028"/>
    </source>
</evidence>
<dbReference type="CDD" id="cd00567">
    <property type="entry name" value="ACAD"/>
    <property type="match status" value="1"/>
</dbReference>
<dbReference type="InterPro" id="IPR046373">
    <property type="entry name" value="Acyl-CoA_Oxase/DH_mid-dom_sf"/>
</dbReference>
<dbReference type="GO" id="GO:0050660">
    <property type="term" value="F:flavin adenine dinucleotide binding"/>
    <property type="evidence" value="ECO:0007669"/>
    <property type="project" value="InterPro"/>
</dbReference>
<evidence type="ECO:0000313" key="6">
    <source>
        <dbReference type="EMBL" id="TDH60753.1"/>
    </source>
</evidence>
<dbReference type="InterPro" id="IPR009100">
    <property type="entry name" value="AcylCoA_DH/oxidase_NM_dom_sf"/>
</dbReference>
<dbReference type="InterPro" id="IPR013107">
    <property type="entry name" value="Acyl-CoA_DH_C"/>
</dbReference>
<keyword evidence="1" id="KW-0285">Flavoprotein</keyword>
<dbReference type="Proteomes" id="UP000295096">
    <property type="component" value="Unassembled WGS sequence"/>
</dbReference>
<feature type="domain" description="Acyl-CoA oxidase/dehydrogenase middle" evidence="3">
    <location>
        <begin position="126"/>
        <end position="212"/>
    </location>
</feature>
<dbReference type="SUPFAM" id="SSF47203">
    <property type="entry name" value="Acyl-CoA dehydrogenase C-terminal domain-like"/>
    <property type="match status" value="1"/>
</dbReference>
<feature type="domain" description="Acyl-CoA dehydrogenase C-terminal" evidence="5">
    <location>
        <begin position="244"/>
        <end position="363"/>
    </location>
</feature>
<protein>
    <submittedName>
        <fullName evidence="6">Acyl-CoA dehydrogenase</fullName>
    </submittedName>
</protein>
<sequence>MNAQATPLAALSALLPDVAAAAVRHDREGSFPHDSLALLGNAGLPGLTVPAALGGGGAGLQLATEAVARIGAACPATALVLAMQYIKHAALARSPAWPAALRQRVQRDAVTKGALINALRVELELGSPTRGGLPATVARRTAEGWLISGHKRYSTGVPGLRWLEVHGRTDEAEPRIGTFLVPADAPGIEIVETWDHLGLRASGSHDVLFRDVPIPAEHAIGLAAPGAAGGPDATQMAWNTVLVTAVYTGVARAARDWTIGFLHARKPSNLGAPLATLARVQESIGQVEGLIAANARIAEALALATDAGQPPSTAESGALKVILADNAVRAVELCTLLAGNHAHDRANPLERHWRDVQCARMHAPAEDAAHLAAGRAALAGGAP</sequence>
<dbReference type="Gene3D" id="1.10.540.10">
    <property type="entry name" value="Acyl-CoA dehydrogenase/oxidase, N-terminal domain"/>
    <property type="match status" value="1"/>
</dbReference>
<dbReference type="SUPFAM" id="SSF56645">
    <property type="entry name" value="Acyl-CoA dehydrogenase NM domain-like"/>
    <property type="match status" value="1"/>
</dbReference>
<organism evidence="6 7">
    <name type="scientific">Dankookia rubra</name>
    <dbReference type="NCBI Taxonomy" id="1442381"/>
    <lineage>
        <taxon>Bacteria</taxon>
        <taxon>Pseudomonadati</taxon>
        <taxon>Pseudomonadota</taxon>
        <taxon>Alphaproteobacteria</taxon>
        <taxon>Acetobacterales</taxon>
        <taxon>Roseomonadaceae</taxon>
        <taxon>Dankookia</taxon>
    </lineage>
</organism>
<accession>A0A4R5QD74</accession>
<evidence type="ECO:0000256" key="2">
    <source>
        <dbReference type="ARBA" id="ARBA00023002"/>
    </source>
</evidence>
<dbReference type="OrthoDB" id="2986495at2"/>
<dbReference type="InterPro" id="IPR037069">
    <property type="entry name" value="AcylCoA_DH/ox_N_sf"/>
</dbReference>
<dbReference type="InterPro" id="IPR013786">
    <property type="entry name" value="AcylCoA_DH/ox_N"/>
</dbReference>
<comment type="caution">
    <text evidence="6">The sequence shown here is derived from an EMBL/GenBank/DDBJ whole genome shotgun (WGS) entry which is preliminary data.</text>
</comment>
<dbReference type="PIRSF" id="PIRSF016578">
    <property type="entry name" value="HsaA"/>
    <property type="match status" value="1"/>
</dbReference>
<evidence type="ECO:0000256" key="1">
    <source>
        <dbReference type="ARBA" id="ARBA00022630"/>
    </source>
</evidence>
<dbReference type="InterPro" id="IPR036250">
    <property type="entry name" value="AcylCo_DH-like_C"/>
</dbReference>
<dbReference type="Gene3D" id="2.40.110.10">
    <property type="entry name" value="Butyryl-CoA Dehydrogenase, subunit A, domain 2"/>
    <property type="match status" value="1"/>
</dbReference>
<dbReference type="GO" id="GO:0016627">
    <property type="term" value="F:oxidoreductase activity, acting on the CH-CH group of donors"/>
    <property type="evidence" value="ECO:0007669"/>
    <property type="project" value="InterPro"/>
</dbReference>
<keyword evidence="2" id="KW-0560">Oxidoreductase</keyword>
<dbReference type="Pfam" id="PF08028">
    <property type="entry name" value="Acyl-CoA_dh_2"/>
    <property type="match status" value="1"/>
</dbReference>
<dbReference type="EMBL" id="SMSJ01000032">
    <property type="protein sequence ID" value="TDH60753.1"/>
    <property type="molecule type" value="Genomic_DNA"/>
</dbReference>
<dbReference type="InterPro" id="IPR052547">
    <property type="entry name" value="Mito_Isobutyryl-CoADH"/>
</dbReference>
<dbReference type="PANTHER" id="PTHR43831:SF1">
    <property type="entry name" value="ISOBUTYRYL-COA DEHYDROGENASE, MITOCHONDRIAL"/>
    <property type="match status" value="1"/>
</dbReference>
<dbReference type="AlphaFoldDB" id="A0A4R5QD74"/>
<dbReference type="Gene3D" id="1.20.140.10">
    <property type="entry name" value="Butyryl-CoA Dehydrogenase, subunit A, domain 3"/>
    <property type="match status" value="1"/>
</dbReference>
<dbReference type="Pfam" id="PF02771">
    <property type="entry name" value="Acyl-CoA_dh_N"/>
    <property type="match status" value="1"/>
</dbReference>
<evidence type="ECO:0000259" key="3">
    <source>
        <dbReference type="Pfam" id="PF02770"/>
    </source>
</evidence>
<keyword evidence="7" id="KW-1185">Reference proteome</keyword>